<sequence>MEFLNAWHHLQKMQLTYEQREALLTLYRLGPKERKAIMLLVPPGPRPTI</sequence>
<reference evidence="2" key="1">
    <citation type="submission" date="2017-03" db="EMBL/GenBank/DDBJ databases">
        <title>Phytopthora megakarya and P. palmivora, two closely related causual agents of cacao black pod achieved similar genome size and gene model numbers by different mechanisms.</title>
        <authorList>
            <person name="Ali S."/>
            <person name="Shao J."/>
            <person name="Larry D.J."/>
            <person name="Kronmiller B."/>
            <person name="Shen D."/>
            <person name="Strem M.D."/>
            <person name="Melnick R.L."/>
            <person name="Guiltinan M.J."/>
            <person name="Tyler B.M."/>
            <person name="Meinhardt L.W."/>
            <person name="Bailey B.A."/>
        </authorList>
    </citation>
    <scope>NUCLEOTIDE SEQUENCE [LARGE SCALE GENOMIC DNA]</scope>
    <source>
        <strain evidence="2">zdho120</strain>
    </source>
</reference>
<dbReference type="Proteomes" id="UP000198211">
    <property type="component" value="Unassembled WGS sequence"/>
</dbReference>
<evidence type="ECO:0000313" key="2">
    <source>
        <dbReference type="Proteomes" id="UP000198211"/>
    </source>
</evidence>
<gene>
    <name evidence="1" type="ORF">PHMEG_00027984</name>
</gene>
<dbReference type="OrthoDB" id="144584at2759"/>
<accession>A0A225V4C5</accession>
<proteinExistence type="predicted"/>
<keyword evidence="2" id="KW-1185">Reference proteome</keyword>
<protein>
    <submittedName>
        <fullName evidence="1">Uncharacterized protein</fullName>
    </submittedName>
</protein>
<dbReference type="EMBL" id="NBNE01007350">
    <property type="protein sequence ID" value="OWZ00756.1"/>
    <property type="molecule type" value="Genomic_DNA"/>
</dbReference>
<organism evidence="1 2">
    <name type="scientific">Phytophthora megakarya</name>
    <dbReference type="NCBI Taxonomy" id="4795"/>
    <lineage>
        <taxon>Eukaryota</taxon>
        <taxon>Sar</taxon>
        <taxon>Stramenopiles</taxon>
        <taxon>Oomycota</taxon>
        <taxon>Peronosporomycetes</taxon>
        <taxon>Peronosporales</taxon>
        <taxon>Peronosporaceae</taxon>
        <taxon>Phytophthora</taxon>
    </lineage>
</organism>
<dbReference type="AlphaFoldDB" id="A0A225V4C5"/>
<evidence type="ECO:0000313" key="1">
    <source>
        <dbReference type="EMBL" id="OWZ00756.1"/>
    </source>
</evidence>
<name>A0A225V4C5_9STRA</name>
<comment type="caution">
    <text evidence="1">The sequence shown here is derived from an EMBL/GenBank/DDBJ whole genome shotgun (WGS) entry which is preliminary data.</text>
</comment>